<dbReference type="AlphaFoldDB" id="A0A2S8FMQ5"/>
<keyword evidence="1" id="KW-1133">Transmembrane helix</keyword>
<dbReference type="RefSeq" id="WP_105356326.1">
    <property type="nucleotide sequence ID" value="NZ_PUIB01000018.1"/>
</dbReference>
<organism evidence="2 3">
    <name type="scientific">Blastopirellula marina</name>
    <dbReference type="NCBI Taxonomy" id="124"/>
    <lineage>
        <taxon>Bacteria</taxon>
        <taxon>Pseudomonadati</taxon>
        <taxon>Planctomycetota</taxon>
        <taxon>Planctomycetia</taxon>
        <taxon>Pirellulales</taxon>
        <taxon>Pirellulaceae</taxon>
        <taxon>Blastopirellula</taxon>
    </lineage>
</organism>
<keyword evidence="1" id="KW-0812">Transmembrane</keyword>
<dbReference type="EMBL" id="PUIB01000018">
    <property type="protein sequence ID" value="PQO33124.1"/>
    <property type="molecule type" value="Genomic_DNA"/>
</dbReference>
<proteinExistence type="predicted"/>
<evidence type="ECO:0000256" key="1">
    <source>
        <dbReference type="SAM" id="Phobius"/>
    </source>
</evidence>
<reference evidence="2 3" key="1">
    <citation type="submission" date="2018-02" db="EMBL/GenBank/DDBJ databases">
        <title>Comparative genomes isolates from brazilian mangrove.</title>
        <authorList>
            <person name="Araujo J.E."/>
            <person name="Taketani R.G."/>
            <person name="Silva M.C.P."/>
            <person name="Loureco M.V."/>
            <person name="Andreote F.D."/>
        </authorList>
    </citation>
    <scope>NUCLEOTIDE SEQUENCE [LARGE SCALE GENOMIC DNA]</scope>
    <source>
        <strain evidence="2 3">NAP PRIS-MGV</strain>
    </source>
</reference>
<feature type="transmembrane region" description="Helical" evidence="1">
    <location>
        <begin position="9"/>
        <end position="34"/>
    </location>
</feature>
<evidence type="ECO:0000313" key="2">
    <source>
        <dbReference type="EMBL" id="PQO33124.1"/>
    </source>
</evidence>
<gene>
    <name evidence="2" type="ORF">C5Y98_18510</name>
</gene>
<keyword evidence="1" id="KW-0472">Membrane</keyword>
<accession>A0A2S8FMQ5</accession>
<sequence>MKVDSTMRFWLASFGVGSVMTAFAILGMTVALNWQSPAIEIPVNAATAATRETMCAATGRVDEEMDGLFTLDALTGDLQCAVINSQTAKFAGLFRGNVMNDLGLDATKKPSYMLLTGNASFRATTGTSRPADCVVYVVDSTSGLFAAYGFNWNRNISARGAQQAGALVLLDKGTARNVMIRN</sequence>
<dbReference type="OrthoDB" id="213867at2"/>
<comment type="caution">
    <text evidence="2">The sequence shown here is derived from an EMBL/GenBank/DDBJ whole genome shotgun (WGS) entry which is preliminary data.</text>
</comment>
<name>A0A2S8FMQ5_9BACT</name>
<evidence type="ECO:0000313" key="3">
    <source>
        <dbReference type="Proteomes" id="UP000239388"/>
    </source>
</evidence>
<dbReference type="Proteomes" id="UP000239388">
    <property type="component" value="Unassembled WGS sequence"/>
</dbReference>
<protein>
    <submittedName>
        <fullName evidence="2">Uncharacterized protein</fullName>
    </submittedName>
</protein>